<sequence>MNASAKDIENRPKELLGLPNYGFLPDTGFYIDLEGSIGQFLFNDISDLDGVQPIEQEVTNLSTEKLDGVPIFGVNPSKEAIDFYEKRGDDFQMINVVVCCYGFEEKDGKLFGLPYHVSIRPAQKRGSPASLGVKSIEKLDLSKVLEGQPHYMGYNPFSNAFGFFAVGNIPVNESVFSDTVGFVYNSYFLSSKYSKQDVCDPGMCTALLGESRSILNDYRKFRFSRYFKPFTNINPIKIWGCDSPIELFLLQAMHSFNLRPKIQMHIFKDGTAFPSLHSMWEEGVRTKNLANTITEADFFFEEHRVAVFCDSLAHHSSQEAIAKDKAIDASLNDIGIRSIRISGPDIVKSPISCAKRVAEIVNGE</sequence>
<comment type="caution">
    <text evidence="1">The sequence shown here is derived from an EMBL/GenBank/DDBJ whole genome shotgun (WGS) entry which is preliminary data.</text>
</comment>
<gene>
    <name evidence="1" type="ORF">MC70_024865</name>
</gene>
<dbReference type="AlphaFoldDB" id="A0AAP8TN02"/>
<name>A0AAP8TN02_SERMA</name>
<reference evidence="2" key="1">
    <citation type="submission" date="2017-12" db="EMBL/GenBank/DDBJ databases">
        <title>FDA dAtabase for Regulatory Grade micrObial Sequences (FDA-ARGOS): Supporting development and validation of Infectious Disease Dx tests.</title>
        <authorList>
            <person name="Campos J."/>
            <person name="Goldberg B."/>
            <person name="Tallon L."/>
            <person name="Sadzewicz L."/>
            <person name="Sengamalay N."/>
            <person name="Ott S."/>
            <person name="Godinez A."/>
            <person name="Nagaraj S."/>
            <person name="Vavikolanu K."/>
            <person name="Vyas G."/>
            <person name="Nadendla S."/>
            <person name="Aluvathingal J."/>
            <person name="Geyer C."/>
            <person name="Nandy P."/>
            <person name="Hobson J."/>
            <person name="Sichtig H."/>
        </authorList>
    </citation>
    <scope>NUCLEOTIDE SEQUENCE [LARGE SCALE GENOMIC DNA]</scope>
    <source>
        <strain evidence="2">FDAARGOS_79</strain>
    </source>
</reference>
<protein>
    <submittedName>
        <fullName evidence="1">Uncharacterized protein</fullName>
    </submittedName>
</protein>
<dbReference type="RefSeq" id="WP_102985538.1">
    <property type="nucleotide sequence ID" value="NZ_JTBC02000014.1"/>
</dbReference>
<dbReference type="Gene3D" id="3.40.960.10">
    <property type="entry name" value="VSR Endonuclease"/>
    <property type="match status" value="1"/>
</dbReference>
<dbReference type="Proteomes" id="UP000030378">
    <property type="component" value="Unassembled WGS sequence"/>
</dbReference>
<organism evidence="1 2">
    <name type="scientific">Serratia marcescens</name>
    <dbReference type="NCBI Taxonomy" id="615"/>
    <lineage>
        <taxon>Bacteria</taxon>
        <taxon>Pseudomonadati</taxon>
        <taxon>Pseudomonadota</taxon>
        <taxon>Gammaproteobacteria</taxon>
        <taxon>Enterobacterales</taxon>
        <taxon>Yersiniaceae</taxon>
        <taxon>Serratia</taxon>
    </lineage>
</organism>
<evidence type="ECO:0000313" key="2">
    <source>
        <dbReference type="Proteomes" id="UP000030378"/>
    </source>
</evidence>
<dbReference type="EMBL" id="JTBC02000014">
    <property type="protein sequence ID" value="PNO62650.1"/>
    <property type="molecule type" value="Genomic_DNA"/>
</dbReference>
<evidence type="ECO:0000313" key="1">
    <source>
        <dbReference type="EMBL" id="PNO62650.1"/>
    </source>
</evidence>
<proteinExistence type="predicted"/>
<accession>A0AAP8TN02</accession>